<dbReference type="Gramene" id="PNW81365">
    <property type="protein sequence ID" value="PNW81365"/>
    <property type="gene ID" value="CHLRE_07g352976v5"/>
</dbReference>
<gene>
    <name evidence="2" type="ORF">CHLRE_07g352976v5</name>
</gene>
<evidence type="ECO:0000313" key="3">
    <source>
        <dbReference type="Proteomes" id="UP000006906"/>
    </source>
</evidence>
<reference evidence="2 3" key="1">
    <citation type="journal article" date="2007" name="Science">
        <title>The Chlamydomonas genome reveals the evolution of key animal and plant functions.</title>
        <authorList>
            <person name="Merchant S.S."/>
            <person name="Prochnik S.E."/>
            <person name="Vallon O."/>
            <person name="Harris E.H."/>
            <person name="Karpowicz S.J."/>
            <person name="Witman G.B."/>
            <person name="Terry A."/>
            <person name="Salamov A."/>
            <person name="Fritz-Laylin L.K."/>
            <person name="Marechal-Drouard L."/>
            <person name="Marshall W.F."/>
            <person name="Qu L.H."/>
            <person name="Nelson D.R."/>
            <person name="Sanderfoot A.A."/>
            <person name="Spalding M.H."/>
            <person name="Kapitonov V.V."/>
            <person name="Ren Q."/>
            <person name="Ferris P."/>
            <person name="Lindquist E."/>
            <person name="Shapiro H."/>
            <person name="Lucas S.M."/>
            <person name="Grimwood J."/>
            <person name="Schmutz J."/>
            <person name="Cardol P."/>
            <person name="Cerutti H."/>
            <person name="Chanfreau G."/>
            <person name="Chen C.L."/>
            <person name="Cognat V."/>
            <person name="Croft M.T."/>
            <person name="Dent R."/>
            <person name="Dutcher S."/>
            <person name="Fernandez E."/>
            <person name="Fukuzawa H."/>
            <person name="Gonzalez-Ballester D."/>
            <person name="Gonzalez-Halphen D."/>
            <person name="Hallmann A."/>
            <person name="Hanikenne M."/>
            <person name="Hippler M."/>
            <person name="Inwood W."/>
            <person name="Jabbari K."/>
            <person name="Kalanon M."/>
            <person name="Kuras R."/>
            <person name="Lefebvre P.A."/>
            <person name="Lemaire S.D."/>
            <person name="Lobanov A.V."/>
            <person name="Lohr M."/>
            <person name="Manuell A."/>
            <person name="Meier I."/>
            <person name="Mets L."/>
            <person name="Mittag M."/>
            <person name="Mittelmeier T."/>
            <person name="Moroney J.V."/>
            <person name="Moseley J."/>
            <person name="Napoli C."/>
            <person name="Nedelcu A.M."/>
            <person name="Niyogi K."/>
            <person name="Novoselov S.V."/>
            <person name="Paulsen I.T."/>
            <person name="Pazour G."/>
            <person name="Purton S."/>
            <person name="Ral J.P."/>
            <person name="Riano-Pachon D.M."/>
            <person name="Riekhof W."/>
            <person name="Rymarquis L."/>
            <person name="Schroda M."/>
            <person name="Stern D."/>
            <person name="Umen J."/>
            <person name="Willows R."/>
            <person name="Wilson N."/>
            <person name="Zimmer S.L."/>
            <person name="Allmer J."/>
            <person name="Balk J."/>
            <person name="Bisova K."/>
            <person name="Chen C.J."/>
            <person name="Elias M."/>
            <person name="Gendler K."/>
            <person name="Hauser C."/>
            <person name="Lamb M.R."/>
            <person name="Ledford H."/>
            <person name="Long J.C."/>
            <person name="Minagawa J."/>
            <person name="Page M.D."/>
            <person name="Pan J."/>
            <person name="Pootakham W."/>
            <person name="Roje S."/>
            <person name="Rose A."/>
            <person name="Stahlberg E."/>
            <person name="Terauchi A.M."/>
            <person name="Yang P."/>
            <person name="Ball S."/>
            <person name="Bowler C."/>
            <person name="Dieckmann C.L."/>
            <person name="Gladyshev V.N."/>
            <person name="Green P."/>
            <person name="Jorgensen R."/>
            <person name="Mayfield S."/>
            <person name="Mueller-Roeber B."/>
            <person name="Rajamani S."/>
            <person name="Sayre R.T."/>
            <person name="Brokstein P."/>
            <person name="Dubchak I."/>
            <person name="Goodstein D."/>
            <person name="Hornick L."/>
            <person name="Huang Y.W."/>
            <person name="Jhaveri J."/>
            <person name="Luo Y."/>
            <person name="Martinez D."/>
            <person name="Ngau W.C."/>
            <person name="Otillar B."/>
            <person name="Poliakov A."/>
            <person name="Porter A."/>
            <person name="Szajkowski L."/>
            <person name="Werner G."/>
            <person name="Zhou K."/>
            <person name="Grigoriev I.V."/>
            <person name="Rokhsar D.S."/>
            <person name="Grossman A.R."/>
        </authorList>
    </citation>
    <scope>NUCLEOTIDE SEQUENCE [LARGE SCALE GENOMIC DNA]</scope>
    <source>
        <strain evidence="3">CC-503</strain>
    </source>
</reference>
<name>A0A2K3DLF0_CHLRE</name>
<dbReference type="AlphaFoldDB" id="A0A2K3DLF0"/>
<dbReference type="RefSeq" id="XP_042923163.1">
    <property type="nucleotide sequence ID" value="XM_043064595.1"/>
</dbReference>
<dbReference type="Proteomes" id="UP000006906">
    <property type="component" value="Chromosome 7"/>
</dbReference>
<feature type="region of interest" description="Disordered" evidence="1">
    <location>
        <begin position="1"/>
        <end position="48"/>
    </location>
</feature>
<proteinExistence type="predicted"/>
<sequence length="75" mass="8080">MAAPRPLLQQPTLAAPRGFPQPDNEHATRQPGLQHPRHPHTLTIGEFDGRTLSSGRMYIAGNDTSGKSILVSDPA</sequence>
<protein>
    <submittedName>
        <fullName evidence="2">Uncharacterized protein</fullName>
    </submittedName>
</protein>
<dbReference type="KEGG" id="cre:CHLRE_07g352976v5"/>
<dbReference type="GeneID" id="66054215"/>
<accession>A0A2K3DLF0</accession>
<evidence type="ECO:0000256" key="1">
    <source>
        <dbReference type="SAM" id="MobiDB-lite"/>
    </source>
</evidence>
<dbReference type="OrthoDB" id="75724at2759"/>
<evidence type="ECO:0000313" key="2">
    <source>
        <dbReference type="EMBL" id="PNW81365.1"/>
    </source>
</evidence>
<dbReference type="EMBL" id="CM008968">
    <property type="protein sequence ID" value="PNW81365.1"/>
    <property type="molecule type" value="Genomic_DNA"/>
</dbReference>
<dbReference type="PaxDb" id="3055-EDP05436"/>
<keyword evidence="3" id="KW-1185">Reference proteome</keyword>
<organism evidence="2 3">
    <name type="scientific">Chlamydomonas reinhardtii</name>
    <name type="common">Chlamydomonas smithii</name>
    <dbReference type="NCBI Taxonomy" id="3055"/>
    <lineage>
        <taxon>Eukaryota</taxon>
        <taxon>Viridiplantae</taxon>
        <taxon>Chlorophyta</taxon>
        <taxon>core chlorophytes</taxon>
        <taxon>Chlorophyceae</taxon>
        <taxon>CS clade</taxon>
        <taxon>Chlamydomonadales</taxon>
        <taxon>Chlamydomonadaceae</taxon>
        <taxon>Chlamydomonas</taxon>
    </lineage>
</organism>
<dbReference type="InParanoid" id="A0A2K3DLF0"/>